<evidence type="ECO:0000313" key="2">
    <source>
        <dbReference type="EMBL" id="KCV70259.1"/>
    </source>
</evidence>
<dbReference type="PANTHER" id="PTHR22768:SF0">
    <property type="entry name" value="DNA REPLICATION COMPLEX GINS PROTEIN PSF3"/>
    <property type="match status" value="1"/>
</dbReference>
<dbReference type="InterPro" id="IPR055221">
    <property type="entry name" value="PSF3_N"/>
</dbReference>
<name>A0A058Z7I0_FONAL</name>
<organism evidence="2">
    <name type="scientific">Fonticula alba</name>
    <name type="common">Slime mold</name>
    <dbReference type="NCBI Taxonomy" id="691883"/>
    <lineage>
        <taxon>Eukaryota</taxon>
        <taxon>Rotosphaerida</taxon>
        <taxon>Fonticulaceae</taxon>
        <taxon>Fonticula</taxon>
    </lineage>
</organism>
<dbReference type="RefSeq" id="XP_009494775.1">
    <property type="nucleotide sequence ID" value="XM_009496500.1"/>
</dbReference>
<dbReference type="InterPro" id="IPR038437">
    <property type="entry name" value="GINS_Psf3_sf"/>
</dbReference>
<dbReference type="Gene3D" id="1.20.58.2050">
    <property type="match status" value="1"/>
</dbReference>
<feature type="domain" description="DNA replication complex GINS protein PSF3 N-terminal" evidence="1">
    <location>
        <begin position="10"/>
        <end position="61"/>
    </location>
</feature>
<evidence type="ECO:0000313" key="3">
    <source>
        <dbReference type="Proteomes" id="UP000030693"/>
    </source>
</evidence>
<sequence length="283" mass="30736">MEEHISPDYYDLDDILAEQERVTCQVRLRLRSSDLHLIGLGEPVDRKTKQFEIPFWLAQGLESKMVVTTNVPRAFGPRAGAALKADPVGADLRTVEGGGSGQYFRLGQKIATLCVLHVTLLPFCHVARSRAPDAIRLLLSRKQDYALGEMLHEAYTSRLSHVLHTAHRAMARDVSTDLERLDACEREVFRLAYWAASMSSHWRKSAGVSGLNRLTASTLSREVGGAAAAAAKRNLPGDSSFRAADTRDPAGDASGAASLTGYETAASLALAVTSTTQKKARFG</sequence>
<dbReference type="InterPro" id="IPR010492">
    <property type="entry name" value="GINS_Psf3"/>
</dbReference>
<dbReference type="AlphaFoldDB" id="A0A058Z7I0"/>
<accession>A0A058Z7I0</accession>
<dbReference type="PANTHER" id="PTHR22768">
    <property type="entry name" value="DNA REPLICATION COMPLEX GINS PROTEIN PSF3"/>
    <property type="match status" value="1"/>
</dbReference>
<dbReference type="GeneID" id="20527314"/>
<dbReference type="EMBL" id="KB932204">
    <property type="protein sequence ID" value="KCV70259.1"/>
    <property type="molecule type" value="Genomic_DNA"/>
</dbReference>
<reference evidence="2" key="1">
    <citation type="submission" date="2013-04" db="EMBL/GenBank/DDBJ databases">
        <title>The Genome Sequence of Fonticula alba ATCC 38817.</title>
        <authorList>
            <consortium name="The Broad Institute Genomics Platform"/>
            <person name="Russ C."/>
            <person name="Cuomo C."/>
            <person name="Burger G."/>
            <person name="Gray M.W."/>
            <person name="Holland P.W.H."/>
            <person name="King N."/>
            <person name="Lang F.B.F."/>
            <person name="Roger A.J."/>
            <person name="Ruiz-Trillo I."/>
            <person name="Brown M."/>
            <person name="Walker B."/>
            <person name="Young S."/>
            <person name="Zeng Q."/>
            <person name="Gargeya S."/>
            <person name="Fitzgerald M."/>
            <person name="Haas B."/>
            <person name="Abouelleil A."/>
            <person name="Allen A.W."/>
            <person name="Alvarado L."/>
            <person name="Arachchi H.M."/>
            <person name="Berlin A.M."/>
            <person name="Chapman S.B."/>
            <person name="Gainer-Dewar J."/>
            <person name="Goldberg J."/>
            <person name="Griggs A."/>
            <person name="Gujja S."/>
            <person name="Hansen M."/>
            <person name="Howarth C."/>
            <person name="Imamovic A."/>
            <person name="Ireland A."/>
            <person name="Larimer J."/>
            <person name="McCowan C."/>
            <person name="Murphy C."/>
            <person name="Pearson M."/>
            <person name="Poon T.W."/>
            <person name="Priest M."/>
            <person name="Roberts A."/>
            <person name="Saif S."/>
            <person name="Shea T."/>
            <person name="Sisk P."/>
            <person name="Sykes S."/>
            <person name="Wortman J."/>
            <person name="Nusbaum C."/>
            <person name="Birren B."/>
        </authorList>
    </citation>
    <scope>NUCLEOTIDE SEQUENCE [LARGE SCALE GENOMIC DNA]</scope>
    <source>
        <strain evidence="2">ATCC 38817</strain>
    </source>
</reference>
<dbReference type="CDD" id="cd21693">
    <property type="entry name" value="GINS_B_Psf3"/>
    <property type="match status" value="1"/>
</dbReference>
<dbReference type="OMA" id="LAYWAAS"/>
<dbReference type="InterPro" id="IPR036224">
    <property type="entry name" value="GINS_bundle-like_dom_sf"/>
</dbReference>
<gene>
    <name evidence="2" type="ORF">H696_02589</name>
</gene>
<keyword evidence="3" id="KW-1185">Reference proteome</keyword>
<dbReference type="STRING" id="691883.A0A058Z7I0"/>
<proteinExistence type="predicted"/>
<dbReference type="CDD" id="cd11713">
    <property type="entry name" value="GINS_A_psf3"/>
    <property type="match status" value="1"/>
</dbReference>
<dbReference type="Pfam" id="PF22466">
    <property type="entry name" value="PSF3_N"/>
    <property type="match status" value="1"/>
</dbReference>
<dbReference type="GO" id="GO:1902975">
    <property type="term" value="P:mitotic DNA replication initiation"/>
    <property type="evidence" value="ECO:0007669"/>
    <property type="project" value="TreeGrafter"/>
</dbReference>
<dbReference type="GO" id="GO:0000811">
    <property type="term" value="C:GINS complex"/>
    <property type="evidence" value="ECO:0007669"/>
    <property type="project" value="TreeGrafter"/>
</dbReference>
<protein>
    <recommendedName>
        <fullName evidence="1">DNA replication complex GINS protein PSF3 N-terminal domain-containing protein</fullName>
    </recommendedName>
</protein>
<dbReference type="Proteomes" id="UP000030693">
    <property type="component" value="Unassembled WGS sequence"/>
</dbReference>
<dbReference type="SUPFAM" id="SSF160059">
    <property type="entry name" value="PriA/YqbF domain"/>
    <property type="match status" value="1"/>
</dbReference>
<dbReference type="OrthoDB" id="10251744at2759"/>
<evidence type="ECO:0000259" key="1">
    <source>
        <dbReference type="Pfam" id="PF22466"/>
    </source>
</evidence>
<dbReference type="SUPFAM" id="SSF158573">
    <property type="entry name" value="GINS helical bundle-like"/>
    <property type="match status" value="1"/>
</dbReference>